<protein>
    <submittedName>
        <fullName evidence="1">Uncharacterized protein</fullName>
    </submittedName>
</protein>
<proteinExistence type="predicted"/>
<dbReference type="AlphaFoldDB" id="A0A9X2P0Z0"/>
<gene>
    <name evidence="1" type="ORF">M1B78_10605</name>
</gene>
<reference evidence="1" key="1">
    <citation type="journal article" date="2022" name="Arch. Microbiol.">
        <title>Bacteroides muris sp. nov. isolated from the cecum of wild-derived house mice.</title>
        <authorList>
            <person name="Fokt H."/>
            <person name="Unni R."/>
            <person name="Repnik U."/>
            <person name="Schmitz R.A."/>
            <person name="Bramkamp M."/>
            <person name="Baines J.F."/>
            <person name="Unterweger D."/>
        </authorList>
    </citation>
    <scope>NUCLEOTIDE SEQUENCE</scope>
    <source>
        <strain evidence="1">KH569_7</strain>
    </source>
</reference>
<accession>A0A9X2P0Z0</accession>
<dbReference type="RefSeq" id="WP_257940651.1">
    <property type="nucleotide sequence ID" value="NZ_JAMZEE010000023.1"/>
</dbReference>
<name>A0A9X2P0Z0_9BACE</name>
<evidence type="ECO:0000313" key="2">
    <source>
        <dbReference type="Proteomes" id="UP001143810"/>
    </source>
</evidence>
<organism evidence="1 2">
    <name type="scientific">Bacteroides muris</name>
    <name type="common">ex Fokt et al. 2023</name>
    <dbReference type="NCBI Taxonomy" id="2937417"/>
    <lineage>
        <taxon>Bacteria</taxon>
        <taxon>Pseudomonadati</taxon>
        <taxon>Bacteroidota</taxon>
        <taxon>Bacteroidia</taxon>
        <taxon>Bacteroidales</taxon>
        <taxon>Bacteroidaceae</taxon>
        <taxon>Bacteroides</taxon>
    </lineage>
</organism>
<comment type="caution">
    <text evidence="1">The sequence shown here is derived from an EMBL/GenBank/DDBJ whole genome shotgun (WGS) entry which is preliminary data.</text>
</comment>
<dbReference type="Proteomes" id="UP001143810">
    <property type="component" value="Unassembled WGS sequence"/>
</dbReference>
<evidence type="ECO:0000313" key="1">
    <source>
        <dbReference type="EMBL" id="MCR6508601.1"/>
    </source>
</evidence>
<reference evidence="1" key="2">
    <citation type="submission" date="2022-04" db="EMBL/GenBank/DDBJ databases">
        <authorList>
            <person name="Fokt H."/>
            <person name="Baines J."/>
        </authorList>
    </citation>
    <scope>NUCLEOTIDE SEQUENCE</scope>
    <source>
        <strain evidence="1">KH569_7</strain>
    </source>
</reference>
<sequence>MKEFITEKEAQLPLDGIEVLKDELMFVLGGAAAGAAGSGCGCSCNNGNGCGCDSGKGCGCENGSGCGCGCNSPADNTPAQ</sequence>
<dbReference type="EMBL" id="JAMZEE010000023">
    <property type="protein sequence ID" value="MCR6508601.1"/>
    <property type="molecule type" value="Genomic_DNA"/>
</dbReference>